<dbReference type="Proteomes" id="UP000075680">
    <property type="component" value="Unassembled WGS sequence"/>
</dbReference>
<proteinExistence type="predicted"/>
<dbReference type="AlphaFoldDB" id="A0A150HIU8"/>
<evidence type="ECO:0000313" key="2">
    <source>
        <dbReference type="EMBL" id="KXZ61999.1"/>
    </source>
</evidence>
<sequence length="186" mass="21412">MVTKTDTTQIITQPKLDDQVQHSLKRWFKHFLYVSSAHRYFNKQDQIEIANAVQQAEKGHVGEIQVVIEGHIPCSQAYYQNTRLRAQQLFAELGVWDTELNSGVLLYLNLCERKVEIVIDRGLKNATQPETWYEICQSIVGQLAQKQYLFAVKSGVEEIGRVLDQYYIKNDSANQNELPNAPIIMN</sequence>
<evidence type="ECO:0000259" key="1">
    <source>
        <dbReference type="Pfam" id="PF04536"/>
    </source>
</evidence>
<name>A0A150HIU8_9GAMM</name>
<reference evidence="2 3" key="1">
    <citation type="journal article" date="2016" name="Sci. Rep.">
        <title>Genomic and phenotypic characterization of the species Acinetobacter venetianus.</title>
        <authorList>
            <person name="Fondi M."/>
            <person name="Maida I."/>
            <person name="Perrin E."/>
            <person name="Orlandini V."/>
            <person name="La Torre L."/>
            <person name="Bosi E."/>
            <person name="Negroni A."/>
            <person name="Zanaroli G."/>
            <person name="Fava F."/>
            <person name="Decorosi F."/>
            <person name="Giovannetti L."/>
            <person name="Viti C."/>
            <person name="Vaneechoutte M."/>
            <person name="Dijkshoorn L."/>
            <person name="Fani R."/>
        </authorList>
    </citation>
    <scope>NUCLEOTIDE SEQUENCE [LARGE SCALE GENOMIC DNA]</scope>
    <source>
        <strain evidence="2 3">LUH5627</strain>
    </source>
</reference>
<dbReference type="PANTHER" id="PTHR30373">
    <property type="entry name" value="UPF0603 PROTEIN YGCG"/>
    <property type="match status" value="1"/>
</dbReference>
<dbReference type="Pfam" id="PF04536">
    <property type="entry name" value="TPM_phosphatase"/>
    <property type="match status" value="1"/>
</dbReference>
<organism evidence="2 3">
    <name type="scientific">Acinetobacter venetianus</name>
    <dbReference type="NCBI Taxonomy" id="52133"/>
    <lineage>
        <taxon>Bacteria</taxon>
        <taxon>Pseudomonadati</taxon>
        <taxon>Pseudomonadota</taxon>
        <taxon>Gammaproteobacteria</taxon>
        <taxon>Moraxellales</taxon>
        <taxon>Moraxellaceae</taxon>
        <taxon>Acinetobacter</taxon>
    </lineage>
</organism>
<dbReference type="PANTHER" id="PTHR30373:SF8">
    <property type="entry name" value="BLL7265 PROTEIN"/>
    <property type="match status" value="1"/>
</dbReference>
<dbReference type="InterPro" id="IPR007621">
    <property type="entry name" value="TPM_dom"/>
</dbReference>
<dbReference type="PATRIC" id="fig|52133.18.peg.3621"/>
<accession>A0A150HIU8</accession>
<dbReference type="RefSeq" id="WP_061519885.1">
    <property type="nucleotide sequence ID" value="NZ_JRUE01000264.1"/>
</dbReference>
<comment type="caution">
    <text evidence="2">The sequence shown here is derived from an EMBL/GenBank/DDBJ whole genome shotgun (WGS) entry which is preliminary data.</text>
</comment>
<evidence type="ECO:0000313" key="3">
    <source>
        <dbReference type="Proteomes" id="UP000075680"/>
    </source>
</evidence>
<protein>
    <recommendedName>
        <fullName evidence="1">TPM domain-containing protein</fullName>
    </recommendedName>
</protein>
<dbReference type="Gene3D" id="3.10.310.50">
    <property type="match status" value="1"/>
</dbReference>
<dbReference type="EMBL" id="JRUE01000264">
    <property type="protein sequence ID" value="KXZ61999.1"/>
    <property type="molecule type" value="Genomic_DNA"/>
</dbReference>
<gene>
    <name evidence="2" type="ORF">AVENLUH5627_03534</name>
</gene>
<feature type="domain" description="TPM" evidence="1">
    <location>
        <begin position="39"/>
        <end position="161"/>
    </location>
</feature>